<dbReference type="EMBL" id="JBHMAS010000051">
    <property type="protein sequence ID" value="MFB9782838.1"/>
    <property type="molecule type" value="Genomic_DNA"/>
</dbReference>
<evidence type="ECO:0000256" key="1">
    <source>
        <dbReference type="SAM" id="MobiDB-lite"/>
    </source>
</evidence>
<proteinExistence type="predicted"/>
<dbReference type="SUPFAM" id="SSF56281">
    <property type="entry name" value="Metallo-hydrolase/oxidoreductase"/>
    <property type="match status" value="1"/>
</dbReference>
<sequence>MSESEGLPARGVVFWPVGTGDSTTVVIDDLVVMQVDLHDMAKADDDATPEVAVVDRLVEALPIVDGQPYLATFVLTHADMDHCLGFADLLDKVTIGELWSTPRLWREYNDPDAPDLCSDAIAFREESERRITATLEAVNAGEVPASGNRIRVVGYDDEHSSHAYDGLPDEYLGWPGQSVTVLDGHERSGVFEAFIHAPFKDDAAAARNETSLSIQVTLTDETGIDGKVLLFGDLAHDTIMKIFDYSEYYDREQYLAWDLLLAPHHCSKKVMYKKDSDGNDQLQMDVLNAFERNARSGATIVCSSAVFPALDEPGQNPPHRMAADRYAEIADDVICTMSWVDENAPSPVVFGVDAEGARIIVGDLVKSADREAAYELATSASGQRFAAITAAAVAVGNAIPRAVAAAPSATGPERVQAAVTSDRGGSQAPDTPVGFGR</sequence>
<organism evidence="2 3">
    <name type="scientific">Rhodococcus baikonurensis</name>
    <dbReference type="NCBI Taxonomy" id="172041"/>
    <lineage>
        <taxon>Bacteria</taxon>
        <taxon>Bacillati</taxon>
        <taxon>Actinomycetota</taxon>
        <taxon>Actinomycetes</taxon>
        <taxon>Mycobacteriales</taxon>
        <taxon>Nocardiaceae</taxon>
        <taxon>Rhodococcus</taxon>
        <taxon>Rhodococcus erythropolis group</taxon>
    </lineage>
</organism>
<feature type="region of interest" description="Disordered" evidence="1">
    <location>
        <begin position="417"/>
        <end position="437"/>
    </location>
</feature>
<accession>A0ABV5XL62</accession>
<dbReference type="InterPro" id="IPR036866">
    <property type="entry name" value="RibonucZ/Hydroxyglut_hydro"/>
</dbReference>
<protein>
    <recommendedName>
        <fullName evidence="4">Metallo-beta-lactamase domain-containing protein</fullName>
    </recommendedName>
</protein>
<gene>
    <name evidence="2" type="ORF">ACFFQ6_24320</name>
</gene>
<evidence type="ECO:0008006" key="4">
    <source>
        <dbReference type="Google" id="ProtNLM"/>
    </source>
</evidence>
<evidence type="ECO:0000313" key="2">
    <source>
        <dbReference type="EMBL" id="MFB9782838.1"/>
    </source>
</evidence>
<dbReference type="Proteomes" id="UP001589587">
    <property type="component" value="Unassembled WGS sequence"/>
</dbReference>
<comment type="caution">
    <text evidence="2">The sequence shown here is derived from an EMBL/GenBank/DDBJ whole genome shotgun (WGS) entry which is preliminary data.</text>
</comment>
<name>A0ABV5XL62_9NOCA</name>
<keyword evidence="3" id="KW-1185">Reference proteome</keyword>
<dbReference type="Gene3D" id="3.60.15.10">
    <property type="entry name" value="Ribonuclease Z/Hydroxyacylglutathione hydrolase-like"/>
    <property type="match status" value="1"/>
</dbReference>
<evidence type="ECO:0000313" key="3">
    <source>
        <dbReference type="Proteomes" id="UP001589587"/>
    </source>
</evidence>
<dbReference type="RefSeq" id="WP_378375611.1">
    <property type="nucleotide sequence ID" value="NZ_JBHMAS010000051.1"/>
</dbReference>
<reference evidence="2 3" key="1">
    <citation type="submission" date="2024-09" db="EMBL/GenBank/DDBJ databases">
        <authorList>
            <person name="Sun Q."/>
            <person name="Mori K."/>
        </authorList>
    </citation>
    <scope>NUCLEOTIDE SEQUENCE [LARGE SCALE GENOMIC DNA]</scope>
    <source>
        <strain evidence="2 3">JCM 11411</strain>
    </source>
</reference>